<keyword evidence="2" id="KW-1185">Reference proteome</keyword>
<evidence type="ECO:0000313" key="1">
    <source>
        <dbReference type="EMBL" id="KAJ0217349.1"/>
    </source>
</evidence>
<dbReference type="Proteomes" id="UP000235145">
    <property type="component" value="Unassembled WGS sequence"/>
</dbReference>
<gene>
    <name evidence="1" type="ORF">LSAT_V11C300102960</name>
</gene>
<comment type="caution">
    <text evidence="1">The sequence shown here is derived from an EMBL/GenBank/DDBJ whole genome shotgun (WGS) entry which is preliminary data.</text>
</comment>
<reference evidence="1 2" key="1">
    <citation type="journal article" date="2017" name="Nat. Commun.">
        <title>Genome assembly with in vitro proximity ligation data and whole-genome triplication in lettuce.</title>
        <authorList>
            <person name="Reyes-Chin-Wo S."/>
            <person name="Wang Z."/>
            <person name="Yang X."/>
            <person name="Kozik A."/>
            <person name="Arikit S."/>
            <person name="Song C."/>
            <person name="Xia L."/>
            <person name="Froenicke L."/>
            <person name="Lavelle D.O."/>
            <person name="Truco M.J."/>
            <person name="Xia R."/>
            <person name="Zhu S."/>
            <person name="Xu C."/>
            <person name="Xu H."/>
            <person name="Xu X."/>
            <person name="Cox K."/>
            <person name="Korf I."/>
            <person name="Meyers B.C."/>
            <person name="Michelmore R.W."/>
        </authorList>
    </citation>
    <scope>NUCLEOTIDE SEQUENCE [LARGE SCALE GENOMIC DNA]</scope>
    <source>
        <strain evidence="2">cv. Salinas</strain>
        <tissue evidence="1">Seedlings</tissue>
    </source>
</reference>
<name>A0A9R1W560_LACSA</name>
<accession>A0A9R1W560</accession>
<dbReference type="AlphaFoldDB" id="A0A9R1W560"/>
<proteinExistence type="predicted"/>
<protein>
    <submittedName>
        <fullName evidence="1">Uncharacterized protein</fullName>
    </submittedName>
</protein>
<dbReference type="EMBL" id="NBSK02000003">
    <property type="protein sequence ID" value="KAJ0217349.1"/>
    <property type="molecule type" value="Genomic_DNA"/>
</dbReference>
<evidence type="ECO:0000313" key="2">
    <source>
        <dbReference type="Proteomes" id="UP000235145"/>
    </source>
</evidence>
<organism evidence="1 2">
    <name type="scientific">Lactuca sativa</name>
    <name type="common">Garden lettuce</name>
    <dbReference type="NCBI Taxonomy" id="4236"/>
    <lineage>
        <taxon>Eukaryota</taxon>
        <taxon>Viridiplantae</taxon>
        <taxon>Streptophyta</taxon>
        <taxon>Embryophyta</taxon>
        <taxon>Tracheophyta</taxon>
        <taxon>Spermatophyta</taxon>
        <taxon>Magnoliopsida</taxon>
        <taxon>eudicotyledons</taxon>
        <taxon>Gunneridae</taxon>
        <taxon>Pentapetalae</taxon>
        <taxon>asterids</taxon>
        <taxon>campanulids</taxon>
        <taxon>Asterales</taxon>
        <taxon>Asteraceae</taxon>
        <taxon>Cichorioideae</taxon>
        <taxon>Cichorieae</taxon>
        <taxon>Lactucinae</taxon>
        <taxon>Lactuca</taxon>
    </lineage>
</organism>
<sequence>MGEASLQNWMIMPDTGVLIASRYNMVLHCFRQHANTTYLPLRSTPPPAHERIVIAIGLVYGNHYVKLELEGEYLVPPIALQWIHCKRPCTAISFFLENEP</sequence>